<comment type="caution">
    <text evidence="1">The sequence shown here is derived from an EMBL/GenBank/DDBJ whole genome shotgun (WGS) entry which is preliminary data.</text>
</comment>
<dbReference type="AlphaFoldDB" id="A0A080Z2J7"/>
<protein>
    <submittedName>
        <fullName evidence="1">Uncharacterized protein</fullName>
    </submittedName>
</protein>
<proteinExistence type="predicted"/>
<evidence type="ECO:0000313" key="1">
    <source>
        <dbReference type="EMBL" id="ETO60858.1"/>
    </source>
</evidence>
<evidence type="ECO:0000313" key="2">
    <source>
        <dbReference type="Proteomes" id="UP000028582"/>
    </source>
</evidence>
<accession>A0A080Z2J7</accession>
<gene>
    <name evidence="1" type="ORF">F444_21005</name>
</gene>
<dbReference type="Proteomes" id="UP000028582">
    <property type="component" value="Unassembled WGS sequence"/>
</dbReference>
<reference evidence="1 2" key="1">
    <citation type="submission" date="2013-11" db="EMBL/GenBank/DDBJ databases">
        <title>The Genome Sequence of Phytophthora parasitica P1976.</title>
        <authorList>
            <consortium name="The Broad Institute Genomics Platform"/>
            <person name="Russ C."/>
            <person name="Tyler B."/>
            <person name="Panabieres F."/>
            <person name="Shan W."/>
            <person name="Tripathy S."/>
            <person name="Grunwald N."/>
            <person name="Machado M."/>
            <person name="Johnson C.S."/>
            <person name="Walker B."/>
            <person name="Young S."/>
            <person name="Zeng Q."/>
            <person name="Gargeya S."/>
            <person name="Fitzgerald M."/>
            <person name="Haas B."/>
            <person name="Abouelleil A."/>
            <person name="Allen A.W."/>
            <person name="Alvarado L."/>
            <person name="Arachchi H.M."/>
            <person name="Berlin A.M."/>
            <person name="Chapman S.B."/>
            <person name="Gainer-Dewar J."/>
            <person name="Goldberg J."/>
            <person name="Griggs A."/>
            <person name="Gujja S."/>
            <person name="Hansen M."/>
            <person name="Howarth C."/>
            <person name="Imamovic A."/>
            <person name="Ireland A."/>
            <person name="Larimer J."/>
            <person name="McCowan C."/>
            <person name="Murphy C."/>
            <person name="Pearson M."/>
            <person name="Poon T.W."/>
            <person name="Priest M."/>
            <person name="Roberts A."/>
            <person name="Saif S."/>
            <person name="Shea T."/>
            <person name="Sisk P."/>
            <person name="Sykes S."/>
            <person name="Wortman J."/>
            <person name="Nusbaum C."/>
            <person name="Birren B."/>
        </authorList>
    </citation>
    <scope>NUCLEOTIDE SEQUENCE [LARGE SCALE GENOMIC DNA]</scope>
    <source>
        <strain evidence="1 2">P1976</strain>
    </source>
</reference>
<name>A0A080Z2J7_PHYNI</name>
<sequence>MQDKQQARKARFNIYNIQSRVHDLLSVVTVTKRIVARDPSIPLEYAAQQLREQSIRKNRRIKCKHATKFPF</sequence>
<organism evidence="1 2">
    <name type="scientific">Phytophthora nicotianae P1976</name>
    <dbReference type="NCBI Taxonomy" id="1317066"/>
    <lineage>
        <taxon>Eukaryota</taxon>
        <taxon>Sar</taxon>
        <taxon>Stramenopiles</taxon>
        <taxon>Oomycota</taxon>
        <taxon>Peronosporomycetes</taxon>
        <taxon>Peronosporales</taxon>
        <taxon>Peronosporaceae</taxon>
        <taxon>Phytophthora</taxon>
    </lineage>
</organism>
<dbReference type="EMBL" id="ANJA01003865">
    <property type="protein sequence ID" value="ETO60858.1"/>
    <property type="molecule type" value="Genomic_DNA"/>
</dbReference>